<reference evidence="1 2" key="1">
    <citation type="submission" date="2013-02" db="EMBL/GenBank/DDBJ databases">
        <authorList>
            <person name="Harkins D.M."/>
            <person name="Durkin A.S."/>
            <person name="Brinkac L.M."/>
            <person name="Haft D.H."/>
            <person name="Selengut J.D."/>
            <person name="Sanka R."/>
            <person name="DePew J."/>
            <person name="Purushe J."/>
            <person name="Haake D.A."/>
            <person name="Matsunaga J."/>
            <person name="Vinetz J.M."/>
            <person name="Sutton G.G."/>
            <person name="Nierman W.C."/>
            <person name="Fouts D.E."/>
        </authorList>
    </citation>
    <scope>NUCLEOTIDE SEQUENCE [LARGE SCALE GENOMIC DNA]</scope>
    <source>
        <strain evidence="1 2">Ecochallenge</strain>
    </source>
</reference>
<protein>
    <submittedName>
        <fullName evidence="1">Uncharacterized protein</fullName>
    </submittedName>
</protein>
<evidence type="ECO:0000313" key="1">
    <source>
        <dbReference type="EMBL" id="EMY14722.1"/>
    </source>
</evidence>
<dbReference type="Proteomes" id="UP000012249">
    <property type="component" value="Unassembled WGS sequence"/>
</dbReference>
<evidence type="ECO:0000313" key="2">
    <source>
        <dbReference type="Proteomes" id="UP000012249"/>
    </source>
</evidence>
<comment type="caution">
    <text evidence="1">The sequence shown here is derived from an EMBL/GenBank/DDBJ whole genome shotgun (WGS) entry which is preliminary data.</text>
</comment>
<gene>
    <name evidence="1" type="ORF">LEP1GSC043_0343</name>
</gene>
<dbReference type="AlphaFoldDB" id="N1U6R1"/>
<proteinExistence type="predicted"/>
<accession>N1U6R1</accession>
<name>N1U6R1_9LEPT</name>
<organism evidence="1 2">
    <name type="scientific">Leptospira weilii str. Ecochallenge</name>
    <dbReference type="NCBI Taxonomy" id="1049986"/>
    <lineage>
        <taxon>Bacteria</taxon>
        <taxon>Pseudomonadati</taxon>
        <taxon>Spirochaetota</taxon>
        <taxon>Spirochaetia</taxon>
        <taxon>Leptospirales</taxon>
        <taxon>Leptospiraceae</taxon>
        <taxon>Leptospira</taxon>
    </lineage>
</organism>
<dbReference type="EMBL" id="AHMI02000143">
    <property type="protein sequence ID" value="EMY14722.1"/>
    <property type="molecule type" value="Genomic_DNA"/>
</dbReference>
<sequence>MIYKETFYETKEFSYSKNKKHGNIRDFSFSTNRKFSKLDSELRLQEFPQFMKF</sequence>